<dbReference type="InterPro" id="IPR041492">
    <property type="entry name" value="HAD_2"/>
</dbReference>
<dbReference type="Gene3D" id="1.10.150.240">
    <property type="entry name" value="Putative phosphatase, domain 2"/>
    <property type="match status" value="1"/>
</dbReference>
<dbReference type="PANTHER" id="PTHR43611:SF3">
    <property type="entry name" value="FLAVIN MONONUCLEOTIDE HYDROLASE 1, CHLOROPLATIC"/>
    <property type="match status" value="1"/>
</dbReference>
<dbReference type="Proteomes" id="UP000276603">
    <property type="component" value="Unassembled WGS sequence"/>
</dbReference>
<name>A0A3B0CA67_9FLAO</name>
<organism evidence="1 2">
    <name type="scientific">Ulvibacterium marinum</name>
    <dbReference type="NCBI Taxonomy" id="2419782"/>
    <lineage>
        <taxon>Bacteria</taxon>
        <taxon>Pseudomonadati</taxon>
        <taxon>Bacteroidota</taxon>
        <taxon>Flavobacteriia</taxon>
        <taxon>Flavobacteriales</taxon>
        <taxon>Flavobacteriaceae</taxon>
        <taxon>Ulvibacterium</taxon>
    </lineage>
</organism>
<evidence type="ECO:0000313" key="1">
    <source>
        <dbReference type="EMBL" id="RKN81528.1"/>
    </source>
</evidence>
<accession>A0A3B0CA67</accession>
<dbReference type="SUPFAM" id="SSF56784">
    <property type="entry name" value="HAD-like"/>
    <property type="match status" value="1"/>
</dbReference>
<gene>
    <name evidence="1" type="ORF">D7Z94_11490</name>
</gene>
<dbReference type="Gene3D" id="3.40.50.1000">
    <property type="entry name" value="HAD superfamily/HAD-like"/>
    <property type="match status" value="1"/>
</dbReference>
<comment type="caution">
    <text evidence="1">The sequence shown here is derived from an EMBL/GenBank/DDBJ whole genome shotgun (WGS) entry which is preliminary data.</text>
</comment>
<dbReference type="OrthoDB" id="9797415at2"/>
<dbReference type="InterPro" id="IPR023198">
    <property type="entry name" value="PGP-like_dom2"/>
</dbReference>
<dbReference type="SFLD" id="SFLDS00003">
    <property type="entry name" value="Haloacid_Dehalogenase"/>
    <property type="match status" value="1"/>
</dbReference>
<dbReference type="NCBIfam" id="TIGR01549">
    <property type="entry name" value="HAD-SF-IA-v1"/>
    <property type="match status" value="1"/>
</dbReference>
<evidence type="ECO:0000313" key="2">
    <source>
        <dbReference type="Proteomes" id="UP000276603"/>
    </source>
</evidence>
<dbReference type="AlphaFoldDB" id="A0A3B0CA67"/>
<dbReference type="NCBIfam" id="TIGR01509">
    <property type="entry name" value="HAD-SF-IA-v3"/>
    <property type="match status" value="1"/>
</dbReference>
<sequence>MIKNIILDFGDVFINLDKEVVFREIPKWGGNRFTTELWALNETYEVGGISSEEFVQELQSAFPKASADQIIATWNAMLLDFPDERLDFIEALAQENQYRLFLLSNTNALHIPHVEQKMGTQKYFRFKNSFEQFYLSHEIHLRKPNAEIFQFVLDENGLLPEETFFVDDTAENTEAAEKMGIHTWNLKVGQEDVLQLKSKLKDALSSS</sequence>
<keyword evidence="2" id="KW-1185">Reference proteome</keyword>
<dbReference type="SFLD" id="SFLDG01129">
    <property type="entry name" value="C1.5:_HAD__Beta-PGM__Phosphata"/>
    <property type="match status" value="1"/>
</dbReference>
<dbReference type="CDD" id="cd02603">
    <property type="entry name" value="HAD_sEH-N_like"/>
    <property type="match status" value="1"/>
</dbReference>
<dbReference type="RefSeq" id="WP_120711683.1">
    <property type="nucleotide sequence ID" value="NZ_RBCJ01000002.1"/>
</dbReference>
<dbReference type="Pfam" id="PF13419">
    <property type="entry name" value="HAD_2"/>
    <property type="match status" value="1"/>
</dbReference>
<dbReference type="InterPro" id="IPR023214">
    <property type="entry name" value="HAD_sf"/>
</dbReference>
<dbReference type="EMBL" id="RBCJ01000002">
    <property type="protein sequence ID" value="RKN81528.1"/>
    <property type="molecule type" value="Genomic_DNA"/>
</dbReference>
<protein>
    <submittedName>
        <fullName evidence="1">HAD family phosphatase</fullName>
    </submittedName>
</protein>
<proteinExistence type="predicted"/>
<dbReference type="PANTHER" id="PTHR43611">
    <property type="entry name" value="ALPHA-D-GLUCOSE 1-PHOSPHATE PHOSPHATASE"/>
    <property type="match status" value="1"/>
</dbReference>
<dbReference type="InterPro" id="IPR036412">
    <property type="entry name" value="HAD-like_sf"/>
</dbReference>
<dbReference type="InterPro" id="IPR006439">
    <property type="entry name" value="HAD-SF_hydro_IA"/>
</dbReference>
<reference evidence="1 2" key="1">
    <citation type="submission" date="2018-10" db="EMBL/GenBank/DDBJ databases">
        <title>Ulvibacterium marinum gen. nov., sp. nov., a novel marine bacterium of the family Flavobacteriaceae, isolated from a culture of the green alga Ulva prolifera.</title>
        <authorList>
            <person name="Zhang Z."/>
        </authorList>
    </citation>
    <scope>NUCLEOTIDE SEQUENCE [LARGE SCALE GENOMIC DNA]</scope>
    <source>
        <strain evidence="1 2">CCMM003</strain>
    </source>
</reference>